<dbReference type="PANTHER" id="PTHR30349">
    <property type="entry name" value="PHAGE INTEGRASE-RELATED"/>
    <property type="match status" value="1"/>
</dbReference>
<dbReference type="Proteomes" id="UP000222768">
    <property type="component" value="Unassembled WGS sequence"/>
</dbReference>
<evidence type="ECO:0000256" key="1">
    <source>
        <dbReference type="ARBA" id="ARBA00022908"/>
    </source>
</evidence>
<evidence type="ECO:0000313" key="8">
    <source>
        <dbReference type="EMBL" id="VTP67773.1"/>
    </source>
</evidence>
<dbReference type="InterPro" id="IPR022000">
    <property type="entry name" value="Min27-like_integrase_DNA_bind"/>
</dbReference>
<dbReference type="SUPFAM" id="SSF56349">
    <property type="entry name" value="DNA breaking-rejoining enzymes"/>
    <property type="match status" value="1"/>
</dbReference>
<dbReference type="Gene3D" id="1.10.443.10">
    <property type="entry name" value="Intergrase catalytic core"/>
    <property type="match status" value="1"/>
</dbReference>
<evidence type="ECO:0000256" key="2">
    <source>
        <dbReference type="ARBA" id="ARBA00023125"/>
    </source>
</evidence>
<evidence type="ECO:0000259" key="6">
    <source>
        <dbReference type="PROSITE" id="PS51900"/>
    </source>
</evidence>
<evidence type="ECO:0000259" key="5">
    <source>
        <dbReference type="PROSITE" id="PS51898"/>
    </source>
</evidence>
<dbReference type="AlphaFoldDB" id="A0A4V6JID5"/>
<dbReference type="EMBL" id="PDLK01000002">
    <property type="protein sequence ID" value="PHH04069.1"/>
    <property type="molecule type" value="Genomic_DNA"/>
</dbReference>
<accession>A0A4V6JID5</accession>
<dbReference type="PROSITE" id="PS51898">
    <property type="entry name" value="TYR_RECOMBINASE"/>
    <property type="match status" value="1"/>
</dbReference>
<sequence length="427" mass="47833">MKYPTGVENHGGTLRLWFIYKGVRVRESLGVADTPKNRKVAGELRTSICYAIKTGTFNYAQQFPSSQNLARFGEARQEVTIGELSGRWLALKEMEVAESSLNTYGRVIANVMAIIGPDTILTSITKESMLEVRKELLTGFQVMKQGHKTPKRGRSAVTVNNYMTVLFGIFQFAVENGYISKSPMNGVAPLRESRPDPDPITREEFPRLIDACHHQQSKNLWAIAVYTGLRPGELCGLAWEDVDLKAGTITVRRSLTQKGIFTLPKTNAGTNRVVHLIEPALEAFKSQYEMTRLSQEHNVPVKLREYGKKEFNKCTFVFLPSLTARAGNYGKHFSINSIGNSWDAAMKRAGIRHRKSYQSRHTYACWSLSAGANPNFIANQMGHADAQMVFQVYGKWMEENNLDQIALLSSKLSDFAPTMPHSDRTAA</sequence>
<dbReference type="GO" id="GO:0006310">
    <property type="term" value="P:DNA recombination"/>
    <property type="evidence" value="ECO:0007669"/>
    <property type="project" value="UniProtKB-KW"/>
</dbReference>
<reference evidence="7" key="2">
    <citation type="submission" date="2017-09" db="EMBL/GenBank/DDBJ databases">
        <title>FDA dAtabase for Regulatory Grade micrObial Sequences (FDA-ARGOS): Supporting development and validation of Infectious Disease Dx tests.</title>
        <authorList>
            <person name="Minogue T."/>
            <person name="Wolcott M."/>
            <person name="Wasieloski L."/>
            <person name="Aguilar W."/>
            <person name="Moore D."/>
            <person name="Tallon L.J."/>
            <person name="Sadzewicz L."/>
            <person name="Ott S."/>
            <person name="Zhao X."/>
            <person name="Nagaraj S."/>
            <person name="Vavikolanu K."/>
            <person name="Aluvathingal J."/>
            <person name="Nadendla S."/>
            <person name="Sichtig H."/>
        </authorList>
    </citation>
    <scope>NUCLEOTIDE SEQUENCE</scope>
    <source>
        <strain evidence="7">FDAARGOS_404</strain>
    </source>
</reference>
<keyword evidence="3" id="KW-0233">DNA recombination</keyword>
<evidence type="ECO:0000256" key="4">
    <source>
        <dbReference type="PROSITE-ProRule" id="PRU01248"/>
    </source>
</evidence>
<proteinExistence type="predicted"/>
<evidence type="ECO:0000313" key="10">
    <source>
        <dbReference type="Proteomes" id="UP000310719"/>
    </source>
</evidence>
<dbReference type="RefSeq" id="WP_032617962.1">
    <property type="nucleotide sequence ID" value="NZ_CP083630.1"/>
</dbReference>
<dbReference type="InterPro" id="IPR010998">
    <property type="entry name" value="Integrase_recombinase_N"/>
</dbReference>
<evidence type="ECO:0000313" key="7">
    <source>
        <dbReference type="EMBL" id="PHH04069.1"/>
    </source>
</evidence>
<reference evidence="8 10" key="3">
    <citation type="submission" date="2019-05" db="EMBL/GenBank/DDBJ databases">
        <authorList>
            <consortium name="Pathogen Informatics"/>
        </authorList>
    </citation>
    <scope>NUCLEOTIDE SEQUENCE [LARGE SCALE GENOMIC DNA]</scope>
    <source>
        <strain evidence="8 10">NCTC13032</strain>
    </source>
</reference>
<dbReference type="Pfam" id="PF12167">
    <property type="entry name" value="Arm-DNA-bind_2"/>
    <property type="match status" value="1"/>
</dbReference>
<organism evidence="8 10">
    <name type="scientific">Leclercia adecarboxylata</name>
    <dbReference type="NCBI Taxonomy" id="83655"/>
    <lineage>
        <taxon>Bacteria</taxon>
        <taxon>Pseudomonadati</taxon>
        <taxon>Pseudomonadota</taxon>
        <taxon>Gammaproteobacteria</taxon>
        <taxon>Enterobacterales</taxon>
        <taxon>Enterobacteriaceae</taxon>
        <taxon>Leclercia</taxon>
    </lineage>
</organism>
<dbReference type="InterPro" id="IPR044068">
    <property type="entry name" value="CB"/>
</dbReference>
<dbReference type="GO" id="GO:0003677">
    <property type="term" value="F:DNA binding"/>
    <property type="evidence" value="ECO:0007669"/>
    <property type="project" value="UniProtKB-UniRule"/>
</dbReference>
<dbReference type="PANTHER" id="PTHR30349:SF36">
    <property type="entry name" value="PROPHAGE INTEGRASE INTR-RELATED"/>
    <property type="match status" value="1"/>
</dbReference>
<protein>
    <submittedName>
        <fullName evidence="7 8">Integrase</fullName>
    </submittedName>
</protein>
<dbReference type="Proteomes" id="UP000310719">
    <property type="component" value="Chromosome"/>
</dbReference>
<dbReference type="GO" id="GO:0015074">
    <property type="term" value="P:DNA integration"/>
    <property type="evidence" value="ECO:0007669"/>
    <property type="project" value="UniProtKB-KW"/>
</dbReference>
<feature type="domain" description="Core-binding (CB)" evidence="6">
    <location>
        <begin position="79"/>
        <end position="174"/>
    </location>
</feature>
<dbReference type="EMBL" id="LR590464">
    <property type="protein sequence ID" value="VTP67773.1"/>
    <property type="molecule type" value="Genomic_DNA"/>
</dbReference>
<name>A0A4V6JID5_9ENTR</name>
<gene>
    <name evidence="8" type="primary">Int-Tn</name>
    <name evidence="7" type="ORF">CRX53_08850</name>
    <name evidence="8" type="ORF">NCTC13032_03216</name>
</gene>
<dbReference type="InterPro" id="IPR013762">
    <property type="entry name" value="Integrase-like_cat_sf"/>
</dbReference>
<keyword evidence="2 4" id="KW-0238">DNA-binding</keyword>
<dbReference type="InterPro" id="IPR002104">
    <property type="entry name" value="Integrase_catalytic"/>
</dbReference>
<dbReference type="PROSITE" id="PS51900">
    <property type="entry name" value="CB"/>
    <property type="match status" value="1"/>
</dbReference>
<dbReference type="InterPro" id="IPR050090">
    <property type="entry name" value="Tyrosine_recombinase_XerCD"/>
</dbReference>
<dbReference type="Gene3D" id="1.10.150.130">
    <property type="match status" value="1"/>
</dbReference>
<feature type="domain" description="Tyr recombinase" evidence="5">
    <location>
        <begin position="195"/>
        <end position="407"/>
    </location>
</feature>
<reference evidence="9" key="1">
    <citation type="submission" date="2017-09" db="EMBL/GenBank/DDBJ databases">
        <title>FDA dAtabase for Regulatory Grade micrObial Sequences (FDA-ARGOS): Supporting development and validation of Infectious Disease Dx tests.</title>
        <authorList>
            <person name="Minogue T."/>
            <person name="Wolcott M."/>
            <person name="Wasieloski L."/>
            <person name="Aguilar W."/>
            <person name="Moore D."/>
            <person name="Tallon L."/>
            <person name="Sadzewicz L."/>
            <person name="Ott S."/>
            <person name="Zhao X."/>
            <person name="Nagaraj S."/>
            <person name="Vavikolanu K."/>
            <person name="Aluvathingal J."/>
            <person name="Nadendla S."/>
            <person name="Sichtig H."/>
        </authorList>
    </citation>
    <scope>NUCLEOTIDE SEQUENCE [LARGE SCALE GENOMIC DNA]</scope>
    <source>
        <strain evidence="9">FDAARGOS_404</strain>
    </source>
</reference>
<dbReference type="Pfam" id="PF00589">
    <property type="entry name" value="Phage_integrase"/>
    <property type="match status" value="1"/>
</dbReference>
<evidence type="ECO:0000256" key="3">
    <source>
        <dbReference type="ARBA" id="ARBA00023172"/>
    </source>
</evidence>
<dbReference type="CDD" id="cd01189">
    <property type="entry name" value="INT_ICEBs1_C_like"/>
    <property type="match status" value="1"/>
</dbReference>
<keyword evidence="1" id="KW-0229">DNA integration</keyword>
<evidence type="ECO:0000313" key="9">
    <source>
        <dbReference type="Proteomes" id="UP000222768"/>
    </source>
</evidence>
<dbReference type="InterPro" id="IPR011010">
    <property type="entry name" value="DNA_brk_join_enz"/>
</dbReference>